<dbReference type="AlphaFoldDB" id="A0A392PGR3"/>
<evidence type="ECO:0000313" key="1">
    <source>
        <dbReference type="EMBL" id="MCI10972.1"/>
    </source>
</evidence>
<reference evidence="1 2" key="1">
    <citation type="journal article" date="2018" name="Front. Plant Sci.">
        <title>Red Clover (Trifolium pratense) and Zigzag Clover (T. medium) - A Picture of Genomic Similarities and Differences.</title>
        <authorList>
            <person name="Dluhosova J."/>
            <person name="Istvanek J."/>
            <person name="Nedelnik J."/>
            <person name="Repkova J."/>
        </authorList>
    </citation>
    <scope>NUCLEOTIDE SEQUENCE [LARGE SCALE GENOMIC DNA]</scope>
    <source>
        <strain evidence="2">cv. 10/8</strain>
        <tissue evidence="1">Leaf</tissue>
    </source>
</reference>
<feature type="non-terminal residue" evidence="1">
    <location>
        <position position="1"/>
    </location>
</feature>
<comment type="caution">
    <text evidence="1">The sequence shown here is derived from an EMBL/GenBank/DDBJ whole genome shotgun (WGS) entry which is preliminary data.</text>
</comment>
<accession>A0A392PGR3</accession>
<sequence>VGGRWGGVGVAAAVEGVGECQTLLLNLSLQDQTSDRWQWQPDPDKGYIVRGAYQLLTSQDAVTHKNKPGHPRYHIIGGSLLCFWLWSGRIGSALVPLL</sequence>
<keyword evidence="2" id="KW-1185">Reference proteome</keyword>
<evidence type="ECO:0008006" key="3">
    <source>
        <dbReference type="Google" id="ProtNLM"/>
    </source>
</evidence>
<proteinExistence type="predicted"/>
<dbReference type="EMBL" id="LXQA010078331">
    <property type="protein sequence ID" value="MCI10972.1"/>
    <property type="molecule type" value="Genomic_DNA"/>
</dbReference>
<dbReference type="Proteomes" id="UP000265520">
    <property type="component" value="Unassembled WGS sequence"/>
</dbReference>
<evidence type="ECO:0000313" key="2">
    <source>
        <dbReference type="Proteomes" id="UP000265520"/>
    </source>
</evidence>
<name>A0A392PGR3_9FABA</name>
<protein>
    <recommendedName>
        <fullName evidence="3">Heat-shock protein</fullName>
    </recommendedName>
</protein>
<organism evidence="1 2">
    <name type="scientific">Trifolium medium</name>
    <dbReference type="NCBI Taxonomy" id="97028"/>
    <lineage>
        <taxon>Eukaryota</taxon>
        <taxon>Viridiplantae</taxon>
        <taxon>Streptophyta</taxon>
        <taxon>Embryophyta</taxon>
        <taxon>Tracheophyta</taxon>
        <taxon>Spermatophyta</taxon>
        <taxon>Magnoliopsida</taxon>
        <taxon>eudicotyledons</taxon>
        <taxon>Gunneridae</taxon>
        <taxon>Pentapetalae</taxon>
        <taxon>rosids</taxon>
        <taxon>fabids</taxon>
        <taxon>Fabales</taxon>
        <taxon>Fabaceae</taxon>
        <taxon>Papilionoideae</taxon>
        <taxon>50 kb inversion clade</taxon>
        <taxon>NPAAA clade</taxon>
        <taxon>Hologalegina</taxon>
        <taxon>IRL clade</taxon>
        <taxon>Trifolieae</taxon>
        <taxon>Trifolium</taxon>
    </lineage>
</organism>